<gene>
    <name evidence="11" type="ORF">BSTOLATCC_MIC54059</name>
</gene>
<proteinExistence type="inferred from homology"/>
<dbReference type="InterPro" id="IPR010935">
    <property type="entry name" value="SMC_hinge"/>
</dbReference>
<keyword evidence="3" id="KW-0132">Cell division</keyword>
<evidence type="ECO:0000259" key="10">
    <source>
        <dbReference type="SMART" id="SM00968"/>
    </source>
</evidence>
<dbReference type="AlphaFoldDB" id="A0AAU9KDJ2"/>
<dbReference type="Gene3D" id="3.40.50.300">
    <property type="entry name" value="P-loop containing nucleotide triphosphate hydrolases"/>
    <property type="match status" value="2"/>
</dbReference>
<dbReference type="GO" id="GO:0005524">
    <property type="term" value="F:ATP binding"/>
    <property type="evidence" value="ECO:0007669"/>
    <property type="project" value="InterPro"/>
</dbReference>
<dbReference type="EMBL" id="CAJZBQ010000053">
    <property type="protein sequence ID" value="CAG9332005.1"/>
    <property type="molecule type" value="Genomic_DNA"/>
</dbReference>
<evidence type="ECO:0000256" key="7">
    <source>
        <dbReference type="ARBA" id="ARBA00023306"/>
    </source>
</evidence>
<feature type="coiled-coil region" evidence="9">
    <location>
        <begin position="679"/>
        <end position="917"/>
    </location>
</feature>
<evidence type="ECO:0000256" key="1">
    <source>
        <dbReference type="ARBA" id="ARBA00004123"/>
    </source>
</evidence>
<keyword evidence="5 9" id="KW-0175">Coiled coil</keyword>
<feature type="coiled-coil region" evidence="9">
    <location>
        <begin position="179"/>
        <end position="216"/>
    </location>
</feature>
<dbReference type="Proteomes" id="UP001162131">
    <property type="component" value="Unassembled WGS sequence"/>
</dbReference>
<dbReference type="InterPro" id="IPR036277">
    <property type="entry name" value="SMC_hinge_sf"/>
</dbReference>
<accession>A0AAU9KDJ2</accession>
<dbReference type="SUPFAM" id="SSF52540">
    <property type="entry name" value="P-loop containing nucleoside triphosphate hydrolases"/>
    <property type="match status" value="1"/>
</dbReference>
<evidence type="ECO:0000256" key="2">
    <source>
        <dbReference type="ARBA" id="ARBA00005917"/>
    </source>
</evidence>
<name>A0AAU9KDJ2_9CILI</name>
<evidence type="ECO:0000256" key="9">
    <source>
        <dbReference type="SAM" id="Coils"/>
    </source>
</evidence>
<dbReference type="SMART" id="SM00968">
    <property type="entry name" value="SMC_hinge"/>
    <property type="match status" value="1"/>
</dbReference>
<dbReference type="Gene3D" id="3.30.70.1620">
    <property type="match status" value="1"/>
</dbReference>
<keyword evidence="6 8" id="KW-0539">Nucleus</keyword>
<comment type="caution">
    <text evidence="11">The sequence shown here is derived from an EMBL/GenBank/DDBJ whole genome shotgun (WGS) entry which is preliminary data.</text>
</comment>
<feature type="domain" description="SMC hinge" evidence="10">
    <location>
        <begin position="520"/>
        <end position="639"/>
    </location>
</feature>
<dbReference type="InterPro" id="IPR003395">
    <property type="entry name" value="RecF/RecN/SMC_N"/>
</dbReference>
<keyword evidence="12" id="KW-1185">Reference proteome</keyword>
<reference evidence="11" key="1">
    <citation type="submission" date="2021-09" db="EMBL/GenBank/DDBJ databases">
        <authorList>
            <consortium name="AG Swart"/>
            <person name="Singh M."/>
            <person name="Singh A."/>
            <person name="Seah K."/>
            <person name="Emmerich C."/>
        </authorList>
    </citation>
    <scope>NUCLEOTIDE SEQUENCE</scope>
    <source>
        <strain evidence="11">ATCC30299</strain>
    </source>
</reference>
<keyword evidence="7" id="KW-0131">Cell cycle</keyword>
<keyword evidence="4" id="KW-0498">Mitosis</keyword>
<evidence type="ECO:0000256" key="5">
    <source>
        <dbReference type="ARBA" id="ARBA00023054"/>
    </source>
</evidence>
<dbReference type="GO" id="GO:0005694">
    <property type="term" value="C:chromosome"/>
    <property type="evidence" value="ECO:0007669"/>
    <property type="project" value="InterPro"/>
</dbReference>
<feature type="coiled-coil region" evidence="9">
    <location>
        <begin position="979"/>
        <end position="1006"/>
    </location>
</feature>
<evidence type="ECO:0000256" key="4">
    <source>
        <dbReference type="ARBA" id="ARBA00022776"/>
    </source>
</evidence>
<dbReference type="PIRSF" id="PIRSF005719">
    <property type="entry name" value="SMC"/>
    <property type="match status" value="1"/>
</dbReference>
<protein>
    <recommendedName>
        <fullName evidence="8">Structural maintenance of chromosomes protein</fullName>
    </recommendedName>
</protein>
<dbReference type="Pfam" id="PF06470">
    <property type="entry name" value="SMC_hinge"/>
    <property type="match status" value="1"/>
</dbReference>
<dbReference type="InterPro" id="IPR024704">
    <property type="entry name" value="SMC"/>
</dbReference>
<evidence type="ECO:0000256" key="3">
    <source>
        <dbReference type="ARBA" id="ARBA00022618"/>
    </source>
</evidence>
<dbReference type="InterPro" id="IPR027417">
    <property type="entry name" value="P-loop_NTPase"/>
</dbReference>
<organism evidence="11 12">
    <name type="scientific">Blepharisma stoltei</name>
    <dbReference type="NCBI Taxonomy" id="1481888"/>
    <lineage>
        <taxon>Eukaryota</taxon>
        <taxon>Sar</taxon>
        <taxon>Alveolata</taxon>
        <taxon>Ciliophora</taxon>
        <taxon>Postciliodesmatophora</taxon>
        <taxon>Heterotrichea</taxon>
        <taxon>Heterotrichida</taxon>
        <taxon>Blepharismidae</taxon>
        <taxon>Blepharisma</taxon>
    </lineage>
</organism>
<comment type="similarity">
    <text evidence="2">Belongs to the SMC family. SMC3 subfamily.</text>
</comment>
<sequence>MHIKQIIIKGFKTYREQVVVGPLSAKDNVFVGLNGHGKSNFFNAIMFVFSDKFSNIRNEDKIRLIHEGAAEAVNTASVEIILDNSDGRLPVDKTTVSIKRILKSNKDEYFIDAKHVTKGDVSNLLESAGFSKANPYYVVQQGRVASLAAMNETQCLELLKEVAGTIVYDERKGESEKLLEETKRKRDKIKEIMGRIEDRMRELESESDELKRYQQIEKTRRALEYILYKNHVLKSQEQIEAIDLSQNDLLDKINNLKLNKNTLQEQLDTYEAELANKAGMVQKNQLSLQSLEETTSNFHNQKIQLENQIHSLKERHSNIGLEHQKIEKELKFIAEERKKVEKIVQELRPRFEELKEEEQKLMGNLQFKQRRKDQLFAKQGSVIRFKSIEDRNKFLSSEIQALEEHRNEIKEQEAAIERVLKNDRKRVKDIEGNLPMIEEQIQEEKDKMSKYVDELGNIKQSRAKNAVEINKLRGEEEALNSQKEQTELKIAQASHRLQILLPGQLFSTLEKLKTECANLPGYFGILLDHITFSQKFQTCADIASKLKCFAIIVDTFETAKQVLDINARIGGERINIYPAEWLHELNIKDRVYPSGSDSIPLVKQIKIKEGAPLDLMPIIKYIFGKTLLVRNQDVANRYAKEYRLHCVTPDGQMVYSGAYMVRAGFHDIKKERIRVYADLSKLKDELNEISQTLYQIRLQKDQNQSHDTELQRQTQNITALKDAANNKLQALKNTEQSLEQEKLDLARKISEKEKLAEMYAKEIAMLNENILNAQNDREKKEVGDLSNAEIKELESLLHDIENLEKETMNISNQRLEIQNQLEQAELKLTQFIPEKERKFKEKLEDCNISQQARDRKELEDDLAHVNRLLESSEEQAKQAAQELKTCIAQSRELSENAKKLKDQQQRIMTEVAEMQIKADKASLKHAHLLEIKEDYLKKMGSLGSLPAEEHEKYRNENPKELMRCLEENSREIQKYMHVNKRALEQYTRFTDKIQALKERIADLDSSDNAIKELLTHLDGVKDEAIIRTFRSVAKNFGEVFHEIVPQGKGKLKMIKGEGEGVDKYIGVSISVSFSRNDESVYKMQQLSGGQKTAVAIALIIAIQRADPAPFYLFDELDAALDTQLRNSLAALINRSADKAQFIMTTFKPELCKNAAKIFEVKFKNKASTIRQIDKPKALEIIQQAAQEPRPSNAQ</sequence>
<dbReference type="SUPFAM" id="SSF75553">
    <property type="entry name" value="Smc hinge domain"/>
    <property type="match status" value="1"/>
</dbReference>
<evidence type="ECO:0000256" key="8">
    <source>
        <dbReference type="PIRNR" id="PIRNR005719"/>
    </source>
</evidence>
<dbReference type="Gene3D" id="1.20.1060.20">
    <property type="match status" value="1"/>
</dbReference>
<evidence type="ECO:0000256" key="6">
    <source>
        <dbReference type="ARBA" id="ARBA00023242"/>
    </source>
</evidence>
<dbReference type="GO" id="GO:0051276">
    <property type="term" value="P:chromosome organization"/>
    <property type="evidence" value="ECO:0007669"/>
    <property type="project" value="InterPro"/>
</dbReference>
<dbReference type="Pfam" id="PF02463">
    <property type="entry name" value="SMC_N"/>
    <property type="match status" value="1"/>
</dbReference>
<dbReference type="PANTHER" id="PTHR43977">
    <property type="entry name" value="STRUCTURAL MAINTENANCE OF CHROMOSOMES PROTEIN 3"/>
    <property type="match status" value="1"/>
</dbReference>
<dbReference type="GO" id="GO:0005634">
    <property type="term" value="C:nucleus"/>
    <property type="evidence" value="ECO:0007669"/>
    <property type="project" value="UniProtKB-SubCell"/>
</dbReference>
<dbReference type="CDD" id="cd03272">
    <property type="entry name" value="ABC_SMC3_euk"/>
    <property type="match status" value="1"/>
</dbReference>
<evidence type="ECO:0000313" key="12">
    <source>
        <dbReference type="Proteomes" id="UP001162131"/>
    </source>
</evidence>
<dbReference type="GO" id="GO:0051301">
    <property type="term" value="P:cell division"/>
    <property type="evidence" value="ECO:0007669"/>
    <property type="project" value="UniProtKB-KW"/>
</dbReference>
<feature type="coiled-coil region" evidence="9">
    <location>
        <begin position="246"/>
        <end position="496"/>
    </location>
</feature>
<dbReference type="GO" id="GO:0016887">
    <property type="term" value="F:ATP hydrolysis activity"/>
    <property type="evidence" value="ECO:0007669"/>
    <property type="project" value="InterPro"/>
</dbReference>
<comment type="subcellular location">
    <subcellularLocation>
        <location evidence="1 8">Nucleus</location>
    </subcellularLocation>
</comment>
<evidence type="ECO:0000313" key="11">
    <source>
        <dbReference type="EMBL" id="CAG9332005.1"/>
    </source>
</evidence>
<dbReference type="InterPro" id="IPR041741">
    <property type="entry name" value="SMC3_ABC_euk"/>
</dbReference>